<name>A0A511CCB2_9FLAO</name>
<dbReference type="Gene3D" id="2.40.170.20">
    <property type="entry name" value="TonB-dependent receptor, beta-barrel domain"/>
    <property type="match status" value="1"/>
</dbReference>
<protein>
    <submittedName>
        <fullName evidence="6">Outer membrane receptor proteins, mostly Fe transport</fullName>
    </submittedName>
    <submittedName>
        <fullName evidence="5">TonB-dependent receptor</fullName>
    </submittedName>
</protein>
<dbReference type="Proteomes" id="UP000182367">
    <property type="component" value="Unassembled WGS sequence"/>
</dbReference>
<evidence type="ECO:0000313" key="8">
    <source>
        <dbReference type="Proteomes" id="UP000321579"/>
    </source>
</evidence>
<organism evidence="5 8">
    <name type="scientific">Flavobacterium glycines</name>
    <dbReference type="NCBI Taxonomy" id="551990"/>
    <lineage>
        <taxon>Bacteria</taxon>
        <taxon>Pseudomonadati</taxon>
        <taxon>Bacteroidota</taxon>
        <taxon>Flavobacteriia</taxon>
        <taxon>Flavobacteriales</taxon>
        <taxon>Flavobacteriaceae</taxon>
        <taxon>Flavobacterium</taxon>
    </lineage>
</organism>
<keyword evidence="3" id="KW-0998">Cell outer membrane</keyword>
<dbReference type="InterPro" id="IPR036942">
    <property type="entry name" value="Beta-barrel_TonB_sf"/>
</dbReference>
<keyword evidence="2" id="KW-0472">Membrane</keyword>
<dbReference type="Pfam" id="PF00593">
    <property type="entry name" value="TonB_dep_Rec_b-barrel"/>
    <property type="match status" value="1"/>
</dbReference>
<evidence type="ECO:0000313" key="6">
    <source>
        <dbReference type="EMBL" id="SDI73660.1"/>
    </source>
</evidence>
<evidence type="ECO:0000256" key="3">
    <source>
        <dbReference type="ARBA" id="ARBA00023237"/>
    </source>
</evidence>
<dbReference type="InterPro" id="IPR000531">
    <property type="entry name" value="Beta-barrel_TonB"/>
</dbReference>
<dbReference type="EMBL" id="BJVF01000001">
    <property type="protein sequence ID" value="GEL10290.1"/>
    <property type="molecule type" value="Genomic_DNA"/>
</dbReference>
<evidence type="ECO:0000313" key="7">
    <source>
        <dbReference type="Proteomes" id="UP000182367"/>
    </source>
</evidence>
<evidence type="ECO:0000259" key="4">
    <source>
        <dbReference type="Pfam" id="PF00593"/>
    </source>
</evidence>
<reference evidence="6 7" key="1">
    <citation type="submission" date="2016-10" db="EMBL/GenBank/DDBJ databases">
        <authorList>
            <person name="Varghese N."/>
            <person name="Submissions S."/>
        </authorList>
    </citation>
    <scope>NUCLEOTIDE SEQUENCE [LARGE SCALE GENOMIC DNA]</scope>
    <source>
        <strain evidence="6 7">Gm-149</strain>
    </source>
</reference>
<evidence type="ECO:0000313" key="5">
    <source>
        <dbReference type="EMBL" id="GEL10290.1"/>
    </source>
</evidence>
<dbReference type="Proteomes" id="UP000321579">
    <property type="component" value="Unassembled WGS sequence"/>
</dbReference>
<gene>
    <name evidence="5" type="ORF">FGL01_10290</name>
    <name evidence="6" type="ORF">SAMN05192550_0681</name>
</gene>
<dbReference type="GO" id="GO:0009279">
    <property type="term" value="C:cell outer membrane"/>
    <property type="evidence" value="ECO:0007669"/>
    <property type="project" value="UniProtKB-SubCell"/>
</dbReference>
<evidence type="ECO:0000256" key="2">
    <source>
        <dbReference type="ARBA" id="ARBA00023136"/>
    </source>
</evidence>
<dbReference type="AlphaFoldDB" id="A0A511CCB2"/>
<keyword evidence="5" id="KW-0675">Receptor</keyword>
<reference evidence="5 8" key="2">
    <citation type="submission" date="2019-07" db="EMBL/GenBank/DDBJ databases">
        <title>Whole genome shotgun sequence of Flavobacterium glycines NBRC 105008.</title>
        <authorList>
            <person name="Hosoyama A."/>
            <person name="Uohara A."/>
            <person name="Ohji S."/>
            <person name="Ichikawa N."/>
        </authorList>
    </citation>
    <scope>NUCLEOTIDE SEQUENCE [LARGE SCALE GENOMIC DNA]</scope>
    <source>
        <strain evidence="5 8">NBRC 105008</strain>
    </source>
</reference>
<comment type="caution">
    <text evidence="5">The sequence shown here is derived from an EMBL/GenBank/DDBJ whole genome shotgun (WGS) entry which is preliminary data.</text>
</comment>
<dbReference type="EMBL" id="FNEO01000001">
    <property type="protein sequence ID" value="SDI73660.1"/>
    <property type="molecule type" value="Genomic_DNA"/>
</dbReference>
<dbReference type="SUPFAM" id="SSF56935">
    <property type="entry name" value="Porins"/>
    <property type="match status" value="1"/>
</dbReference>
<proteinExistence type="predicted"/>
<dbReference type="SUPFAM" id="SSF49464">
    <property type="entry name" value="Carboxypeptidase regulatory domain-like"/>
    <property type="match status" value="1"/>
</dbReference>
<accession>A0A511CCB2</accession>
<dbReference type="RefSeq" id="WP_245683112.1">
    <property type="nucleotide sequence ID" value="NZ_BJVF01000001.1"/>
</dbReference>
<evidence type="ECO:0000256" key="1">
    <source>
        <dbReference type="ARBA" id="ARBA00004442"/>
    </source>
</evidence>
<keyword evidence="7" id="KW-1185">Reference proteome</keyword>
<feature type="domain" description="TonB-dependent receptor-like beta-barrel" evidence="4">
    <location>
        <begin position="389"/>
        <end position="901"/>
    </location>
</feature>
<comment type="subcellular location">
    <subcellularLocation>
        <location evidence="1">Cell outer membrane</location>
    </subcellularLocation>
</comment>
<dbReference type="InterPro" id="IPR008969">
    <property type="entry name" value="CarboxyPept-like_regulatory"/>
</dbReference>
<sequence length="953" mass="107324">MTDNSIGLMRYFVVLVFCIGSVNLVLAQNQARISAKVLDAKTLKPLVSTVVSIQNTNYTQLTNSEGIVVFEAIPSADYLVLFHSQGYKDALFPVSIQNTLVLDLGTILLESDQVADQQAAVIQLFEDDLTDDNSSSESTSGLLQSSKDAFQQATAFNWGQARFRIRGLDSENATTMINGIAMNKLYDGRPQWNNWGGLNDATRNQEFSIGTAPSDYTFGGILGTQQINTRASVYRSGCRISFAGTNTNYNWRMMATYVSGMSNSGWAYVVSAGKRYAQEGYFDGTTYDANSLFLSAEKKLNDKHSINITGFYTPNERGKNSPNTDEVTHLMSETYNSYWGFQNGEKRNSRVKTVEEPIIMLNHYFKINDHSNLNSGLMYQFGKIGNSNIDYQNVNSPDPTYFRKMPSYYSSMYAADNGEFSGDFTPDYDNAEKNRIAFLANPQIDWEAMYRANQNPIVDNNSKIIGYEAAQSHYVLYEDRNDDKTIAVNSNFNSQLSENLIVNAGISFRDLQSHNYQKLLDLLGGSFFEDIDGFYSGTQAQSDLNYPNRTVKVGDSYGYNYKLSTQVLEAFTQFKFSYDKIDFYLAQSFSKTNYQRNGLYKNGIYPTISFGESPKLNFENFGFKGGMLFKISGKQSLYFNAAHLTKAPNLRNSFSNARLNNTVVDGLESETLNSVDATYVFRTPKLKTRVTAYYSTIKDATKISFFYAEGIFDNEAGYTNTNAFVSQTLTDLDRKNLGAELSLEYQMSPTLKTTFSAAYGRYTYDSNPNVSINNDAVATVENTNPSYDFGTAFLKNYKQAGMPQQAYSLGLEYRDPKYWWIGTNMNYLADTYIDVSPISRTNRFYINPASGFPFPEATEERAAELLQQEKLDSMVLLNLIGGKSWRIKGKNLGLFASINNLLDSKYKTGGYEQARNANFRQLNQDVSSGTPSFGNKYFYGYGRTYFVNLYFSF</sequence>